<proteinExistence type="predicted"/>
<keyword evidence="2" id="KW-0812">Transmembrane</keyword>
<evidence type="ECO:0000256" key="2">
    <source>
        <dbReference type="SAM" id="Phobius"/>
    </source>
</evidence>
<keyword evidence="4" id="KW-1185">Reference proteome</keyword>
<accession>A0A556MR97</accession>
<dbReference type="RefSeq" id="WP_144333254.1">
    <property type="nucleotide sequence ID" value="NZ_VLPL01000005.1"/>
</dbReference>
<feature type="region of interest" description="Disordered" evidence="1">
    <location>
        <begin position="1"/>
        <end position="23"/>
    </location>
</feature>
<feature type="compositionally biased region" description="Basic and acidic residues" evidence="1">
    <location>
        <begin position="397"/>
        <end position="425"/>
    </location>
</feature>
<feature type="compositionally biased region" description="Basic residues" evidence="1">
    <location>
        <begin position="1"/>
        <end position="13"/>
    </location>
</feature>
<evidence type="ECO:0000256" key="1">
    <source>
        <dbReference type="SAM" id="MobiDB-lite"/>
    </source>
</evidence>
<dbReference type="EMBL" id="VLPL01000005">
    <property type="protein sequence ID" value="TSJ42299.1"/>
    <property type="molecule type" value="Genomic_DNA"/>
</dbReference>
<sequence length="425" mass="49121">MEKKQTRLSRKERKQAMTPEERKKRKRKRRIIWLSIISVLVIFRLILPYIVLKYVNGKLENLEEYYGHVEDIDIHLYRGAYEIRDIRILKKVEKTGKIGEKDTIPFFKSPSIDLSIEWRAIFHGAIVGEISVEQPVVNFVKDRHKGEDVKADTADFAQLVDDLMPVTINRFDIHNGEIHFRDLEARPKLDIAMRNINITATNLTNVTDSKELLPASLTASAEAYEGKFALNAKFDGLAKKPTFDMNTSMKGLNLVLLNDMLREYGNFDVKKGNFSLYGEFAAKEGQFGGYVKPFMKDLDIVQWNKEEGDFKQILWETLVASAAEVLQNQKKEQLASKVQFGGSFDKVHLNTWRAISYVLRNAFLHALKPSVDNSININRLNEGGKKTFLEKIFGGNPEKKEARKEKREARKEKREQRKNERKKNL</sequence>
<comment type="caution">
    <text evidence="3">The sequence shown here is derived from an EMBL/GenBank/DDBJ whole genome shotgun (WGS) entry which is preliminary data.</text>
</comment>
<name>A0A556MR97_9FLAO</name>
<evidence type="ECO:0000313" key="4">
    <source>
        <dbReference type="Proteomes" id="UP000316008"/>
    </source>
</evidence>
<reference evidence="3 4" key="1">
    <citation type="submission" date="2019-07" db="EMBL/GenBank/DDBJ databases">
        <authorList>
            <person name="Huq M.A."/>
        </authorList>
    </citation>
    <scope>NUCLEOTIDE SEQUENCE [LARGE SCALE GENOMIC DNA]</scope>
    <source>
        <strain evidence="3 4">MAH-3</strain>
    </source>
</reference>
<organism evidence="3 4">
    <name type="scientific">Fluviicola chungangensis</name>
    <dbReference type="NCBI Taxonomy" id="2597671"/>
    <lineage>
        <taxon>Bacteria</taxon>
        <taxon>Pseudomonadati</taxon>
        <taxon>Bacteroidota</taxon>
        <taxon>Flavobacteriia</taxon>
        <taxon>Flavobacteriales</taxon>
        <taxon>Crocinitomicaceae</taxon>
        <taxon>Fluviicola</taxon>
    </lineage>
</organism>
<keyword evidence="2" id="KW-0472">Membrane</keyword>
<dbReference type="Proteomes" id="UP000316008">
    <property type="component" value="Unassembled WGS sequence"/>
</dbReference>
<keyword evidence="2" id="KW-1133">Transmembrane helix</keyword>
<evidence type="ECO:0000313" key="3">
    <source>
        <dbReference type="EMBL" id="TSJ42299.1"/>
    </source>
</evidence>
<dbReference type="OrthoDB" id="9771783at2"/>
<dbReference type="AlphaFoldDB" id="A0A556MR97"/>
<feature type="transmembrane region" description="Helical" evidence="2">
    <location>
        <begin position="31"/>
        <end position="52"/>
    </location>
</feature>
<protein>
    <submittedName>
        <fullName evidence="3">DUF748 domain-containing protein</fullName>
    </submittedName>
</protein>
<feature type="region of interest" description="Disordered" evidence="1">
    <location>
        <begin position="391"/>
        <end position="425"/>
    </location>
</feature>
<gene>
    <name evidence="3" type="ORF">FO442_11060</name>
</gene>